<dbReference type="GO" id="GO:0005886">
    <property type="term" value="C:plasma membrane"/>
    <property type="evidence" value="ECO:0007669"/>
    <property type="project" value="UniProtKB-SubCell"/>
</dbReference>
<dbReference type="Proteomes" id="UP000583800">
    <property type="component" value="Unassembled WGS sequence"/>
</dbReference>
<dbReference type="EMBL" id="JACHJB010000002">
    <property type="protein sequence ID" value="MBB6347028.1"/>
    <property type="molecule type" value="Genomic_DNA"/>
</dbReference>
<feature type="transmembrane region" description="Helical" evidence="7">
    <location>
        <begin position="112"/>
        <end position="130"/>
    </location>
</feature>
<keyword evidence="6 7" id="KW-0472">Membrane</keyword>
<gene>
    <name evidence="9" type="ORF">FHU36_003573</name>
</gene>
<evidence type="ECO:0000256" key="2">
    <source>
        <dbReference type="ARBA" id="ARBA00022448"/>
    </source>
</evidence>
<evidence type="ECO:0000313" key="9">
    <source>
        <dbReference type="EMBL" id="MBB6347028.1"/>
    </source>
</evidence>
<organism evidence="9 10">
    <name type="scientific">Nonomuraea muscovyensis</name>
    <dbReference type="NCBI Taxonomy" id="1124761"/>
    <lineage>
        <taxon>Bacteria</taxon>
        <taxon>Bacillati</taxon>
        <taxon>Actinomycetota</taxon>
        <taxon>Actinomycetes</taxon>
        <taxon>Streptosporangiales</taxon>
        <taxon>Streptosporangiaceae</taxon>
        <taxon>Nonomuraea</taxon>
    </lineage>
</organism>
<feature type="transmembrane region" description="Helical" evidence="7">
    <location>
        <begin position="413"/>
        <end position="435"/>
    </location>
</feature>
<feature type="transmembrane region" description="Helical" evidence="7">
    <location>
        <begin position="293"/>
        <end position="310"/>
    </location>
</feature>
<dbReference type="Pfam" id="PF07690">
    <property type="entry name" value="MFS_1"/>
    <property type="match status" value="1"/>
</dbReference>
<dbReference type="PANTHER" id="PTHR42718:SF46">
    <property type="entry name" value="BLR6921 PROTEIN"/>
    <property type="match status" value="1"/>
</dbReference>
<keyword evidence="5 7" id="KW-1133">Transmembrane helix</keyword>
<proteinExistence type="predicted"/>
<feature type="transmembrane region" description="Helical" evidence="7">
    <location>
        <begin position="258"/>
        <end position="281"/>
    </location>
</feature>
<name>A0A7X0EWY6_9ACTN</name>
<dbReference type="Gene3D" id="1.20.1720.10">
    <property type="entry name" value="Multidrug resistance protein D"/>
    <property type="match status" value="1"/>
</dbReference>
<evidence type="ECO:0000256" key="3">
    <source>
        <dbReference type="ARBA" id="ARBA00022475"/>
    </source>
</evidence>
<evidence type="ECO:0000256" key="5">
    <source>
        <dbReference type="ARBA" id="ARBA00022989"/>
    </source>
</evidence>
<evidence type="ECO:0000259" key="8">
    <source>
        <dbReference type="PROSITE" id="PS50850"/>
    </source>
</evidence>
<evidence type="ECO:0000256" key="4">
    <source>
        <dbReference type="ARBA" id="ARBA00022692"/>
    </source>
</evidence>
<sequence length="448" mass="44588">MSSTPTTRAAAWLPLTALATAQFLVVLSTSIVNVALPQIRAGLGLSAAGLAWVVNAYVLVFGALLLLGGRSGDVFGLRRVFLAGAGLFGLASLGAALAPGAATLIAARAAQGVGAALLAPTALALVLTLFPGGRGRGAALGVWGAVSGAGGAAGVLLGGLLSDVFGWRAVFAVLVPCTLAVMAATGLLVTADRPRGGRLDVPGAVTVTAGLVALTHGLSGSWPALGAGLLLLGLFVARQRRSADPLVPGRIFTGGPVAAANALMALLGAVWLGLFFFLPLYQQRVLGYTPLEAGLTQLPLALTITLSSWVTPRLTRRLPGPAVLAGGLLLLAGGLAWLSPAPADGTFARDLLGPSLLVGAGLGVAFVQLTALSSAGVRAEDSGLAGGLVNATRQIGGAIGLAVLTVVSASQGYGGAFLSAAAVTLLTALLSLVVVRDRVVMPNRKDRL</sequence>
<feature type="transmembrane region" description="Helical" evidence="7">
    <location>
        <begin position="384"/>
        <end position="407"/>
    </location>
</feature>
<evidence type="ECO:0000256" key="7">
    <source>
        <dbReference type="SAM" id="Phobius"/>
    </source>
</evidence>
<feature type="transmembrane region" description="Helical" evidence="7">
    <location>
        <begin position="167"/>
        <end position="189"/>
    </location>
</feature>
<dbReference type="AlphaFoldDB" id="A0A7X0EWY6"/>
<evidence type="ECO:0000256" key="6">
    <source>
        <dbReference type="ARBA" id="ARBA00023136"/>
    </source>
</evidence>
<feature type="transmembrane region" description="Helical" evidence="7">
    <location>
        <begin position="80"/>
        <end position="106"/>
    </location>
</feature>
<reference evidence="9 10" key="1">
    <citation type="submission" date="2020-08" db="EMBL/GenBank/DDBJ databases">
        <title>Sequencing the genomes of 1000 actinobacteria strains.</title>
        <authorList>
            <person name="Klenk H.-P."/>
        </authorList>
    </citation>
    <scope>NUCLEOTIDE SEQUENCE [LARGE SCALE GENOMIC DNA]</scope>
    <source>
        <strain evidence="9 10">DSM 45913</strain>
    </source>
</reference>
<keyword evidence="4 7" id="KW-0812">Transmembrane</keyword>
<feature type="transmembrane region" description="Helical" evidence="7">
    <location>
        <begin position="220"/>
        <end position="237"/>
    </location>
</feature>
<dbReference type="InterPro" id="IPR036259">
    <property type="entry name" value="MFS_trans_sf"/>
</dbReference>
<accession>A0A7X0EWY6</accession>
<feature type="transmembrane region" description="Helical" evidence="7">
    <location>
        <begin position="322"/>
        <end position="339"/>
    </location>
</feature>
<feature type="domain" description="Major facilitator superfamily (MFS) profile" evidence="8">
    <location>
        <begin position="14"/>
        <end position="439"/>
    </location>
</feature>
<dbReference type="PROSITE" id="PS50850">
    <property type="entry name" value="MFS"/>
    <property type="match status" value="1"/>
</dbReference>
<evidence type="ECO:0000313" key="10">
    <source>
        <dbReference type="Proteomes" id="UP000583800"/>
    </source>
</evidence>
<comment type="caution">
    <text evidence="9">The sequence shown here is derived from an EMBL/GenBank/DDBJ whole genome shotgun (WGS) entry which is preliminary data.</text>
</comment>
<keyword evidence="10" id="KW-1185">Reference proteome</keyword>
<dbReference type="PANTHER" id="PTHR42718">
    <property type="entry name" value="MAJOR FACILITATOR SUPERFAMILY MULTIDRUG TRANSPORTER MFSC"/>
    <property type="match status" value="1"/>
</dbReference>
<feature type="transmembrane region" description="Helical" evidence="7">
    <location>
        <begin position="351"/>
        <end position="372"/>
    </location>
</feature>
<feature type="transmembrane region" description="Helical" evidence="7">
    <location>
        <begin position="42"/>
        <end position="68"/>
    </location>
</feature>
<comment type="subcellular location">
    <subcellularLocation>
        <location evidence="1">Cell membrane</location>
        <topology evidence="1">Multi-pass membrane protein</topology>
    </subcellularLocation>
</comment>
<dbReference type="InterPro" id="IPR020846">
    <property type="entry name" value="MFS_dom"/>
</dbReference>
<dbReference type="InterPro" id="IPR011701">
    <property type="entry name" value="MFS"/>
</dbReference>
<feature type="transmembrane region" description="Helical" evidence="7">
    <location>
        <begin position="142"/>
        <end position="161"/>
    </location>
</feature>
<dbReference type="RefSeq" id="WP_185085049.1">
    <property type="nucleotide sequence ID" value="NZ_JACHJB010000002.1"/>
</dbReference>
<protein>
    <submittedName>
        <fullName evidence="9">EmrB/QacA subfamily drug resistance transporter</fullName>
    </submittedName>
</protein>
<dbReference type="SUPFAM" id="SSF103473">
    <property type="entry name" value="MFS general substrate transporter"/>
    <property type="match status" value="1"/>
</dbReference>
<dbReference type="GO" id="GO:0022857">
    <property type="term" value="F:transmembrane transporter activity"/>
    <property type="evidence" value="ECO:0007669"/>
    <property type="project" value="InterPro"/>
</dbReference>
<feature type="transmembrane region" description="Helical" evidence="7">
    <location>
        <begin position="12"/>
        <end position="36"/>
    </location>
</feature>
<keyword evidence="2" id="KW-0813">Transport</keyword>
<dbReference type="Gene3D" id="1.20.1250.20">
    <property type="entry name" value="MFS general substrate transporter like domains"/>
    <property type="match status" value="1"/>
</dbReference>
<keyword evidence="3" id="KW-1003">Cell membrane</keyword>
<evidence type="ECO:0000256" key="1">
    <source>
        <dbReference type="ARBA" id="ARBA00004651"/>
    </source>
</evidence>